<dbReference type="Gene3D" id="1.20.1250.20">
    <property type="entry name" value="MFS general substrate transporter like domains"/>
    <property type="match status" value="1"/>
</dbReference>
<comment type="subcellular location">
    <subcellularLocation>
        <location evidence="1">Membrane</location>
        <topology evidence="1">Multi-pass membrane protein</topology>
    </subcellularLocation>
</comment>
<evidence type="ECO:0000256" key="7">
    <source>
        <dbReference type="SAM" id="Phobius"/>
    </source>
</evidence>
<feature type="transmembrane region" description="Helical" evidence="7">
    <location>
        <begin position="403"/>
        <end position="422"/>
    </location>
</feature>
<feature type="region of interest" description="Disordered" evidence="6">
    <location>
        <begin position="1"/>
        <end position="45"/>
    </location>
</feature>
<name>A0A5C3ETB1_9BASI</name>
<dbReference type="EMBL" id="OOIP01000001">
    <property type="protein sequence ID" value="SPO35080.1"/>
    <property type="molecule type" value="Genomic_DNA"/>
</dbReference>
<feature type="transmembrane region" description="Helical" evidence="7">
    <location>
        <begin position="462"/>
        <end position="484"/>
    </location>
</feature>
<dbReference type="PANTHER" id="PTHR43791">
    <property type="entry name" value="PERMEASE-RELATED"/>
    <property type="match status" value="1"/>
</dbReference>
<evidence type="ECO:0000256" key="3">
    <source>
        <dbReference type="ARBA" id="ARBA00022692"/>
    </source>
</evidence>
<evidence type="ECO:0000256" key="4">
    <source>
        <dbReference type="ARBA" id="ARBA00022989"/>
    </source>
</evidence>
<proteinExistence type="predicted"/>
<dbReference type="InterPro" id="IPR011701">
    <property type="entry name" value="MFS"/>
</dbReference>
<keyword evidence="9" id="KW-1185">Reference proteome</keyword>
<dbReference type="InterPro" id="IPR036259">
    <property type="entry name" value="MFS_trans_sf"/>
</dbReference>
<feature type="transmembrane region" description="Helical" evidence="7">
    <location>
        <begin position="75"/>
        <end position="101"/>
    </location>
</feature>
<evidence type="ECO:0000256" key="1">
    <source>
        <dbReference type="ARBA" id="ARBA00004141"/>
    </source>
</evidence>
<organism evidence="8 9">
    <name type="scientific">Pseudozyma flocculosa</name>
    <dbReference type="NCBI Taxonomy" id="84751"/>
    <lineage>
        <taxon>Eukaryota</taxon>
        <taxon>Fungi</taxon>
        <taxon>Dikarya</taxon>
        <taxon>Basidiomycota</taxon>
        <taxon>Ustilaginomycotina</taxon>
        <taxon>Ustilaginomycetes</taxon>
        <taxon>Ustilaginales</taxon>
        <taxon>Ustilaginaceae</taxon>
        <taxon>Pseudozyma</taxon>
    </lineage>
</organism>
<feature type="transmembrane region" description="Helical" evidence="7">
    <location>
        <begin position="113"/>
        <end position="132"/>
    </location>
</feature>
<dbReference type="OrthoDB" id="6730379at2759"/>
<dbReference type="Proteomes" id="UP000323386">
    <property type="component" value="Unassembled WGS sequence"/>
</dbReference>
<feature type="compositionally biased region" description="Basic and acidic residues" evidence="6">
    <location>
        <begin position="20"/>
        <end position="29"/>
    </location>
</feature>
<feature type="transmembrane region" description="Helical" evidence="7">
    <location>
        <begin position="144"/>
        <end position="166"/>
    </location>
</feature>
<sequence length="630" mass="70045">MSSEKQDQDAILSRPPSEGQGKHAFDSEKQGGSVGMTELGSQLDSQQAEKVQGVLQDEELITPEEDKRLLRKIDWYLLPLMMSIYGMQFADKISLSAGILFNLAEDTSLADNQFSWLATIFYLGYLVAQPLLNYYMQRVNAARFLSILIVVWGGVVMCLAACQNFASLMALRFLLGAMEGGITPGFMLIVGSWYKTSEQNSRQMMYLAMNTGFSLWTTVVIYFLGKHSEQQGGLSGWRTINLFLGGVTIFVGLIACVFLRLPSTAWWLNDREKKAAHARTINNGTGGGETQAWKLDQVWDAFTDPNTYFLFFLTLISCIPNGGLTTFQSVIFSSFGFSNLDSIIYQLPLYATSCLSIFFCIAVIHYFPGTRFFFMSVTVLPTLAAVLVAGLLPTDATYKWIKYGVYMMSVLFSINGFLTWALMPSIIGGRTKKSVVSTTTFIGYCVGAFRDEEAPQYTTGLIVTAAMLGLTFVLTLAWLVYLVWANARRRKVLRAMGVSEEERVLKNKINGELDRPHFAQATVYHVSYHCALLSEPMRRPAQHEMLEQTSMRREKRAEASLYFPTPPPRLTPMLLSRRDVVTRAPAAPASAAITEELYTGAVARRSPANSLADLSNERTGLPASCFDSGC</sequence>
<accession>A0A5C3ETB1</accession>
<keyword evidence="5 7" id="KW-0472">Membrane</keyword>
<feature type="transmembrane region" description="Helical" evidence="7">
    <location>
        <begin position="172"/>
        <end position="194"/>
    </location>
</feature>
<dbReference type="SUPFAM" id="SSF103473">
    <property type="entry name" value="MFS general substrate transporter"/>
    <property type="match status" value="1"/>
</dbReference>
<evidence type="ECO:0000313" key="8">
    <source>
        <dbReference type="EMBL" id="SPO35080.1"/>
    </source>
</evidence>
<feature type="transmembrane region" description="Helical" evidence="7">
    <location>
        <begin position="206"/>
        <end position="225"/>
    </location>
</feature>
<feature type="transmembrane region" description="Helical" evidence="7">
    <location>
        <begin position="372"/>
        <end position="391"/>
    </location>
</feature>
<feature type="transmembrane region" description="Helical" evidence="7">
    <location>
        <begin position="343"/>
        <end position="365"/>
    </location>
</feature>
<protein>
    <submittedName>
        <fullName evidence="8">Related to DAL5 - Allantoate and ureidosuccinate permease</fullName>
    </submittedName>
</protein>
<evidence type="ECO:0000256" key="5">
    <source>
        <dbReference type="ARBA" id="ARBA00023136"/>
    </source>
</evidence>
<evidence type="ECO:0000256" key="6">
    <source>
        <dbReference type="SAM" id="MobiDB-lite"/>
    </source>
</evidence>
<dbReference type="GO" id="GO:0016020">
    <property type="term" value="C:membrane"/>
    <property type="evidence" value="ECO:0007669"/>
    <property type="project" value="UniProtKB-SubCell"/>
</dbReference>
<feature type="transmembrane region" description="Helical" evidence="7">
    <location>
        <begin position="308"/>
        <end position="331"/>
    </location>
</feature>
<evidence type="ECO:0000313" key="9">
    <source>
        <dbReference type="Proteomes" id="UP000323386"/>
    </source>
</evidence>
<dbReference type="Pfam" id="PF07690">
    <property type="entry name" value="MFS_1"/>
    <property type="match status" value="1"/>
</dbReference>
<dbReference type="GO" id="GO:0022857">
    <property type="term" value="F:transmembrane transporter activity"/>
    <property type="evidence" value="ECO:0007669"/>
    <property type="project" value="InterPro"/>
</dbReference>
<feature type="transmembrane region" description="Helical" evidence="7">
    <location>
        <begin position="240"/>
        <end position="261"/>
    </location>
</feature>
<feature type="transmembrane region" description="Helical" evidence="7">
    <location>
        <begin position="434"/>
        <end position="450"/>
    </location>
</feature>
<dbReference type="AlphaFoldDB" id="A0A5C3ETB1"/>
<keyword evidence="2" id="KW-0813">Transport</keyword>
<gene>
    <name evidence="8" type="ORF">PSFLO_00551</name>
</gene>
<keyword evidence="3 7" id="KW-0812">Transmembrane</keyword>
<evidence type="ECO:0000256" key="2">
    <source>
        <dbReference type="ARBA" id="ARBA00022448"/>
    </source>
</evidence>
<dbReference type="PANTHER" id="PTHR43791:SF7">
    <property type="entry name" value="MAJOR FACILITATOR SUPERFAMILY (MFS) PROFILE DOMAIN-CONTAINING PROTEIN"/>
    <property type="match status" value="1"/>
</dbReference>
<keyword evidence="4 7" id="KW-1133">Transmembrane helix</keyword>
<reference evidence="8 9" key="1">
    <citation type="submission" date="2018-03" db="EMBL/GenBank/DDBJ databases">
        <authorList>
            <person name="Guldener U."/>
        </authorList>
    </citation>
    <scope>NUCLEOTIDE SEQUENCE [LARGE SCALE GENOMIC DNA]</scope>
    <source>
        <strain evidence="8 9">DAOM196992</strain>
    </source>
</reference>